<reference evidence="1 2" key="1">
    <citation type="journal article" date="2020" name="Cell">
        <title>Large-Scale Comparative Analyses of Tick Genomes Elucidate Their Genetic Diversity and Vector Capacities.</title>
        <authorList>
            <consortium name="Tick Genome and Microbiome Consortium (TIGMIC)"/>
            <person name="Jia N."/>
            <person name="Wang J."/>
            <person name="Shi W."/>
            <person name="Du L."/>
            <person name="Sun Y."/>
            <person name="Zhan W."/>
            <person name="Jiang J.F."/>
            <person name="Wang Q."/>
            <person name="Zhang B."/>
            <person name="Ji P."/>
            <person name="Bell-Sakyi L."/>
            <person name="Cui X.M."/>
            <person name="Yuan T.T."/>
            <person name="Jiang B.G."/>
            <person name="Yang W.F."/>
            <person name="Lam T.T."/>
            <person name="Chang Q.C."/>
            <person name="Ding S.J."/>
            <person name="Wang X.J."/>
            <person name="Zhu J.G."/>
            <person name="Ruan X.D."/>
            <person name="Zhao L."/>
            <person name="Wei J.T."/>
            <person name="Ye R.Z."/>
            <person name="Que T.C."/>
            <person name="Du C.H."/>
            <person name="Zhou Y.H."/>
            <person name="Cheng J.X."/>
            <person name="Dai P.F."/>
            <person name="Guo W.B."/>
            <person name="Han X.H."/>
            <person name="Huang E.J."/>
            <person name="Li L.F."/>
            <person name="Wei W."/>
            <person name="Gao Y.C."/>
            <person name="Liu J.Z."/>
            <person name="Shao H.Z."/>
            <person name="Wang X."/>
            <person name="Wang C.C."/>
            <person name="Yang T.C."/>
            <person name="Huo Q.B."/>
            <person name="Li W."/>
            <person name="Chen H.Y."/>
            <person name="Chen S.E."/>
            <person name="Zhou L.G."/>
            <person name="Ni X.B."/>
            <person name="Tian J.H."/>
            <person name="Sheng Y."/>
            <person name="Liu T."/>
            <person name="Pan Y.S."/>
            <person name="Xia L.Y."/>
            <person name="Li J."/>
            <person name="Zhao F."/>
            <person name="Cao W.C."/>
        </authorList>
    </citation>
    <scope>NUCLEOTIDE SEQUENCE [LARGE SCALE GENOMIC DNA]</scope>
    <source>
        <strain evidence="1">HaeL-2018</strain>
    </source>
</reference>
<dbReference type="AlphaFoldDB" id="A0A9J6H3N1"/>
<evidence type="ECO:0000313" key="2">
    <source>
        <dbReference type="Proteomes" id="UP000821853"/>
    </source>
</evidence>
<dbReference type="VEuPathDB" id="VectorBase:HLOH_053838"/>
<dbReference type="Proteomes" id="UP000821853">
    <property type="component" value="Chromosome 9"/>
</dbReference>
<comment type="caution">
    <text evidence="1">The sequence shown here is derived from an EMBL/GenBank/DDBJ whole genome shotgun (WGS) entry which is preliminary data.</text>
</comment>
<keyword evidence="2" id="KW-1185">Reference proteome</keyword>
<name>A0A9J6H3N1_HAELO</name>
<accession>A0A9J6H3N1</accession>
<gene>
    <name evidence="1" type="ORF">HPB48_004621</name>
</gene>
<dbReference type="EMBL" id="JABSTR010000011">
    <property type="protein sequence ID" value="KAH9381624.1"/>
    <property type="molecule type" value="Genomic_DNA"/>
</dbReference>
<sequence length="146" mass="15763">MAALGLDGMVRAVAILDNDTHKALELSAPIKDMYPTMLMDILGKSYKDLMAGIDLEDPFLPNSPEDFAKQFADVSRGDPGGEEGVGGDAGPLAPMTLRGRLMVTYVVPSIILGVPRQKISDCVTQLSDNDALEMVMRTTDAYFLKI</sequence>
<organism evidence="1 2">
    <name type="scientific">Haemaphysalis longicornis</name>
    <name type="common">Bush tick</name>
    <dbReference type="NCBI Taxonomy" id="44386"/>
    <lineage>
        <taxon>Eukaryota</taxon>
        <taxon>Metazoa</taxon>
        <taxon>Ecdysozoa</taxon>
        <taxon>Arthropoda</taxon>
        <taxon>Chelicerata</taxon>
        <taxon>Arachnida</taxon>
        <taxon>Acari</taxon>
        <taxon>Parasitiformes</taxon>
        <taxon>Ixodida</taxon>
        <taxon>Ixodoidea</taxon>
        <taxon>Ixodidae</taxon>
        <taxon>Haemaphysalinae</taxon>
        <taxon>Haemaphysalis</taxon>
    </lineage>
</organism>
<proteinExistence type="predicted"/>
<protein>
    <submittedName>
        <fullName evidence="1">Uncharacterized protein</fullName>
    </submittedName>
</protein>
<evidence type="ECO:0000313" key="1">
    <source>
        <dbReference type="EMBL" id="KAH9381624.1"/>
    </source>
</evidence>